<keyword evidence="3" id="KW-1185">Reference proteome</keyword>
<protein>
    <submittedName>
        <fullName evidence="2">DNA-binding transcriptional activator of the SARP family</fullName>
    </submittedName>
</protein>
<proteinExistence type="predicted"/>
<dbReference type="GO" id="GO:0006355">
    <property type="term" value="P:regulation of DNA-templated transcription"/>
    <property type="evidence" value="ECO:0007669"/>
    <property type="project" value="InterPro"/>
</dbReference>
<dbReference type="GO" id="GO:0003677">
    <property type="term" value="F:DNA binding"/>
    <property type="evidence" value="ECO:0007669"/>
    <property type="project" value="UniProtKB-KW"/>
</dbReference>
<organism evidence="2 3">
    <name type="scientific">Rhizobium multihospitium</name>
    <dbReference type="NCBI Taxonomy" id="410764"/>
    <lineage>
        <taxon>Bacteria</taxon>
        <taxon>Pseudomonadati</taxon>
        <taxon>Pseudomonadota</taxon>
        <taxon>Alphaproteobacteria</taxon>
        <taxon>Hyphomicrobiales</taxon>
        <taxon>Rhizobiaceae</taxon>
        <taxon>Rhizobium/Agrobacterium group</taxon>
        <taxon>Rhizobium</taxon>
    </lineage>
</organism>
<evidence type="ECO:0000313" key="2">
    <source>
        <dbReference type="EMBL" id="SCB25549.1"/>
    </source>
</evidence>
<evidence type="ECO:0000313" key="3">
    <source>
        <dbReference type="Proteomes" id="UP000199101"/>
    </source>
</evidence>
<dbReference type="InterPro" id="IPR016032">
    <property type="entry name" value="Sig_transdc_resp-reg_C-effctor"/>
</dbReference>
<dbReference type="Gene3D" id="1.10.10.10">
    <property type="entry name" value="Winged helix-like DNA-binding domain superfamily/Winged helix DNA-binding domain"/>
    <property type="match status" value="1"/>
</dbReference>
<dbReference type="AlphaFoldDB" id="A0A1C3VCY2"/>
<evidence type="ECO:0000256" key="1">
    <source>
        <dbReference type="SAM" id="MobiDB-lite"/>
    </source>
</evidence>
<dbReference type="InterPro" id="IPR036388">
    <property type="entry name" value="WH-like_DNA-bd_sf"/>
</dbReference>
<dbReference type="Proteomes" id="UP000199101">
    <property type="component" value="Unassembled WGS sequence"/>
</dbReference>
<gene>
    <name evidence="2" type="ORF">GA0061103_3522</name>
</gene>
<feature type="region of interest" description="Disordered" evidence="1">
    <location>
        <begin position="222"/>
        <end position="248"/>
    </location>
</feature>
<dbReference type="SUPFAM" id="SSF46894">
    <property type="entry name" value="C-terminal effector domain of the bipartite response regulators"/>
    <property type="match status" value="1"/>
</dbReference>
<sequence>MKFLLRTFGEIALLDSDEHQIAFPKKALLIIAYLLASDSKSVSRTSMARFLWGEGDLANSLTNLRKLVSRIKSRQSDLNVELLTFDDTDIHIANGSLASDIVQTRVSTTKNPAEHLASLMERSQLKFLEKANCQTRAFIDWRESERRRHFAMLKEALDVAVKPPVASGDIALIKEAALLLFEAEPQDEATHRILLKAFDAEGGVDQLKRMFARRKDPISPWPATLAASPRSPTPVAPAHSPAISEQDTATQPILRIPRLALLPPSNDGPDGAATMIASSLIEDITLGFCALHSLRVIAPYSAIQIGRQAEDQAALFERYDINYVLETRLSGPDDDLSLFTQLISPPGGEILWAERFNFGALDLARNKREISRQIVLAAAAEVERHEMARAYFEDNPVAYHQYLVGQQYSYLWTAAGANYALSQFQTALDYISQMIDPSLADRLAAASLAMLGHQDEARALVRRVHEANPDFDVDRWLSLVPGKEQWHGDLYREGLKKAGF</sequence>
<accession>A0A1C3VCY2</accession>
<dbReference type="STRING" id="410764.GA0061103_3522"/>
<name>A0A1C3VCY2_9HYPH</name>
<dbReference type="EMBL" id="FMAG01000003">
    <property type="protein sequence ID" value="SCB25549.1"/>
    <property type="molecule type" value="Genomic_DNA"/>
</dbReference>
<dbReference type="RefSeq" id="WP_092711538.1">
    <property type="nucleotide sequence ID" value="NZ_FMAG01000003.1"/>
</dbReference>
<reference evidence="3" key="1">
    <citation type="submission" date="2016-08" db="EMBL/GenBank/DDBJ databases">
        <authorList>
            <person name="Varghese N."/>
            <person name="Submissions Spin"/>
        </authorList>
    </citation>
    <scope>NUCLEOTIDE SEQUENCE [LARGE SCALE GENOMIC DNA]</scope>
    <source>
        <strain evidence="3">HAMBI 2975</strain>
    </source>
</reference>
<dbReference type="OrthoDB" id="54411at2"/>
<keyword evidence="2" id="KW-0238">DNA-binding</keyword>